<keyword evidence="7" id="KW-1185">Reference proteome</keyword>
<evidence type="ECO:0000256" key="2">
    <source>
        <dbReference type="ARBA" id="ARBA00022448"/>
    </source>
</evidence>
<dbReference type="InterPro" id="IPR003593">
    <property type="entry name" value="AAA+_ATPase"/>
</dbReference>
<accession>A0A3M7TYG6</accession>
<dbReference type="Proteomes" id="UP000278746">
    <property type="component" value="Unassembled WGS sequence"/>
</dbReference>
<dbReference type="Gene3D" id="3.40.50.300">
    <property type="entry name" value="P-loop containing nucleotide triphosphate hydrolases"/>
    <property type="match status" value="1"/>
</dbReference>
<dbReference type="SUPFAM" id="SSF52540">
    <property type="entry name" value="P-loop containing nucleoside triphosphate hydrolases"/>
    <property type="match status" value="1"/>
</dbReference>
<dbReference type="OrthoDB" id="9804819at2"/>
<keyword evidence="4 6" id="KW-0067">ATP-binding</keyword>
<evidence type="ECO:0000259" key="5">
    <source>
        <dbReference type="PROSITE" id="PS50893"/>
    </source>
</evidence>
<keyword evidence="3" id="KW-0547">Nucleotide-binding</keyword>
<dbReference type="InterPro" id="IPR025302">
    <property type="entry name" value="DrrA1/2-like_C"/>
</dbReference>
<proteinExistence type="inferred from homology"/>
<dbReference type="GO" id="GO:0005524">
    <property type="term" value="F:ATP binding"/>
    <property type="evidence" value="ECO:0007669"/>
    <property type="project" value="UniProtKB-KW"/>
</dbReference>
<dbReference type="InterPro" id="IPR027417">
    <property type="entry name" value="P-loop_NTPase"/>
</dbReference>
<dbReference type="PANTHER" id="PTHR43335:SF11">
    <property type="entry name" value="ABC TRANSPORTER RELATED"/>
    <property type="match status" value="1"/>
</dbReference>
<organism evidence="6 7">
    <name type="scientific">Alteribacter keqinensis</name>
    <dbReference type="NCBI Taxonomy" id="2483800"/>
    <lineage>
        <taxon>Bacteria</taxon>
        <taxon>Bacillati</taxon>
        <taxon>Bacillota</taxon>
        <taxon>Bacilli</taxon>
        <taxon>Bacillales</taxon>
        <taxon>Bacillaceae</taxon>
        <taxon>Alteribacter</taxon>
    </lineage>
</organism>
<evidence type="ECO:0000313" key="7">
    <source>
        <dbReference type="Proteomes" id="UP000278746"/>
    </source>
</evidence>
<comment type="caution">
    <text evidence="6">The sequence shown here is derived from an EMBL/GenBank/DDBJ whole genome shotgun (WGS) entry which is preliminary data.</text>
</comment>
<dbReference type="InterPro" id="IPR017871">
    <property type="entry name" value="ABC_transporter-like_CS"/>
</dbReference>
<dbReference type="Pfam" id="PF00005">
    <property type="entry name" value="ABC_tran"/>
    <property type="match status" value="1"/>
</dbReference>
<gene>
    <name evidence="6" type="ORF">EBO34_11500</name>
</gene>
<dbReference type="PANTHER" id="PTHR43335">
    <property type="entry name" value="ABC TRANSPORTER, ATP-BINDING PROTEIN"/>
    <property type="match status" value="1"/>
</dbReference>
<dbReference type="Pfam" id="PF13732">
    <property type="entry name" value="DrrA1-3_C"/>
    <property type="match status" value="1"/>
</dbReference>
<dbReference type="EMBL" id="RHIB01000001">
    <property type="protein sequence ID" value="RNA70513.1"/>
    <property type="molecule type" value="Genomic_DNA"/>
</dbReference>
<dbReference type="GO" id="GO:0016887">
    <property type="term" value="F:ATP hydrolysis activity"/>
    <property type="evidence" value="ECO:0007669"/>
    <property type="project" value="InterPro"/>
</dbReference>
<evidence type="ECO:0000256" key="1">
    <source>
        <dbReference type="ARBA" id="ARBA00005417"/>
    </source>
</evidence>
<dbReference type="AlphaFoldDB" id="A0A3M7TYG6"/>
<dbReference type="PROSITE" id="PS50893">
    <property type="entry name" value="ABC_TRANSPORTER_2"/>
    <property type="match status" value="1"/>
</dbReference>
<dbReference type="SMART" id="SM00382">
    <property type="entry name" value="AAA"/>
    <property type="match status" value="1"/>
</dbReference>
<evidence type="ECO:0000313" key="6">
    <source>
        <dbReference type="EMBL" id="RNA70513.1"/>
    </source>
</evidence>
<evidence type="ECO:0000256" key="3">
    <source>
        <dbReference type="ARBA" id="ARBA00022741"/>
    </source>
</evidence>
<comment type="similarity">
    <text evidence="1">Belongs to the ABC transporter superfamily.</text>
</comment>
<dbReference type="CDD" id="cd03230">
    <property type="entry name" value="ABC_DR_subfamily_A"/>
    <property type="match status" value="1"/>
</dbReference>
<protein>
    <submittedName>
        <fullName evidence="6">ABC transporter ATP-binding protein</fullName>
    </submittedName>
</protein>
<keyword evidence="2" id="KW-0813">Transport</keyword>
<evidence type="ECO:0000256" key="4">
    <source>
        <dbReference type="ARBA" id="ARBA00022840"/>
    </source>
</evidence>
<sequence>MSVISTEQLTKSFGGVKAIKELDIIIREGACTALLGPNGAGKTTTLNMLAGLSKPTSGKVRFLEKDGGDHRGHIGYLPQYPTFYGWMSGIEYVSYLGELSGLPKKDAVRKGKELLSLVGLEKDMKKKTAGYSGGMKQRLGIAQALIHDPKLVILDEPVSALDPHGRREVLELMREMKKKTTILFSTHVLHDAEEISDDIYIMKEGKVIAEGSLVELQKKYQQPAVHIETEKNLNEWSENLLTAEWIRNAEIKEKAVTLTVSDLHQARVAILNDPAFHLLQPVRFEIVKTSLEDLFMQVTKS</sequence>
<name>A0A3M7TYG6_9BACI</name>
<dbReference type="PROSITE" id="PS00211">
    <property type="entry name" value="ABC_TRANSPORTER_1"/>
    <property type="match status" value="1"/>
</dbReference>
<feature type="domain" description="ABC transporter" evidence="5">
    <location>
        <begin position="4"/>
        <end position="229"/>
    </location>
</feature>
<dbReference type="RefSeq" id="WP_122898382.1">
    <property type="nucleotide sequence ID" value="NZ_RHIB01000001.1"/>
</dbReference>
<dbReference type="InterPro" id="IPR003439">
    <property type="entry name" value="ABC_transporter-like_ATP-bd"/>
</dbReference>
<reference evidence="6 7" key="1">
    <citation type="submission" date="2018-10" db="EMBL/GenBank/DDBJ databases">
        <title>Bacillus Keqinensis sp. nov., a moderately halophilic bacterium isolated from a saline-alkaline lake.</title>
        <authorList>
            <person name="Wang H."/>
        </authorList>
    </citation>
    <scope>NUCLEOTIDE SEQUENCE [LARGE SCALE GENOMIC DNA]</scope>
    <source>
        <strain evidence="6 7">KQ-3</strain>
    </source>
</reference>